<evidence type="ECO:0000313" key="7">
    <source>
        <dbReference type="Proteomes" id="UP001364617"/>
    </source>
</evidence>
<keyword evidence="7" id="KW-1185">Reference proteome</keyword>
<dbReference type="Pfam" id="PF01033">
    <property type="entry name" value="Somatomedin_B"/>
    <property type="match status" value="1"/>
</dbReference>
<evidence type="ECO:0000259" key="5">
    <source>
        <dbReference type="PROSITE" id="PS50958"/>
    </source>
</evidence>
<feature type="domain" description="SMB" evidence="5">
    <location>
        <begin position="45"/>
        <end position="88"/>
    </location>
</feature>
<sequence>MDLKNRKIRKILLLSVLLAVCVLVIILGLGLGLGLQLQDCRNKGVSASCRSRCYEPFAAESPSCRCDGQCVDTGSCCYDYQDICLLPSE</sequence>
<organism evidence="6 7">
    <name type="scientific">Phoxinus phoxinus</name>
    <name type="common">Eurasian minnow</name>
    <dbReference type="NCBI Taxonomy" id="58324"/>
    <lineage>
        <taxon>Eukaryota</taxon>
        <taxon>Metazoa</taxon>
        <taxon>Chordata</taxon>
        <taxon>Craniata</taxon>
        <taxon>Vertebrata</taxon>
        <taxon>Euteleostomi</taxon>
        <taxon>Actinopterygii</taxon>
        <taxon>Neopterygii</taxon>
        <taxon>Teleostei</taxon>
        <taxon>Ostariophysi</taxon>
        <taxon>Cypriniformes</taxon>
        <taxon>Leuciscidae</taxon>
        <taxon>Phoxininae</taxon>
        <taxon>Phoxinus</taxon>
    </lineage>
</organism>
<protein>
    <recommendedName>
        <fullName evidence="5">SMB domain-containing protein</fullName>
    </recommendedName>
</protein>
<comment type="subcellular location">
    <subcellularLocation>
        <location evidence="1">Secreted</location>
    </subcellularLocation>
</comment>
<evidence type="ECO:0000256" key="2">
    <source>
        <dbReference type="ARBA" id="ARBA00022525"/>
    </source>
</evidence>
<dbReference type="GO" id="GO:0006955">
    <property type="term" value="P:immune response"/>
    <property type="evidence" value="ECO:0007669"/>
    <property type="project" value="InterPro"/>
</dbReference>
<proteinExistence type="predicted"/>
<reference evidence="6 7" key="1">
    <citation type="submission" date="2024-02" db="EMBL/GenBank/DDBJ databases">
        <title>Chromosome-level genome assembly of the Eurasian Minnow (Phoxinus phoxinus).</title>
        <authorList>
            <person name="Oriowo T.O."/>
            <person name="Martin S."/>
            <person name="Stange M."/>
            <person name="Chrysostomakis Y."/>
            <person name="Brown T."/>
            <person name="Winkler S."/>
            <person name="Kukowka S."/>
            <person name="Myers E.W."/>
            <person name="Bohne A."/>
        </authorList>
    </citation>
    <scope>NUCLEOTIDE SEQUENCE [LARGE SCALE GENOMIC DNA]</scope>
    <source>
        <strain evidence="6">ZFMK-TIS-60720</strain>
        <tissue evidence="6">Whole Organism</tissue>
    </source>
</reference>
<dbReference type="AlphaFoldDB" id="A0AAN9GYM0"/>
<dbReference type="PROSITE" id="PS00524">
    <property type="entry name" value="SMB_1"/>
    <property type="match status" value="1"/>
</dbReference>
<dbReference type="InterPro" id="IPR001212">
    <property type="entry name" value="Somatomedin_B_dom"/>
</dbReference>
<dbReference type="PROSITE" id="PS50958">
    <property type="entry name" value="SMB_2"/>
    <property type="match status" value="1"/>
</dbReference>
<dbReference type="SUPFAM" id="SSF90188">
    <property type="entry name" value="Somatomedin B domain"/>
    <property type="match status" value="1"/>
</dbReference>
<keyword evidence="2" id="KW-0964">Secreted</keyword>
<dbReference type="Proteomes" id="UP001364617">
    <property type="component" value="Unassembled WGS sequence"/>
</dbReference>
<keyword evidence="4" id="KW-1015">Disulfide bond</keyword>
<name>A0AAN9GYM0_9TELE</name>
<accession>A0AAN9GYM0</accession>
<gene>
    <name evidence="6" type="ORF">R3I93_016702</name>
</gene>
<dbReference type="GO" id="GO:0005044">
    <property type="term" value="F:scavenger receptor activity"/>
    <property type="evidence" value="ECO:0007669"/>
    <property type="project" value="InterPro"/>
</dbReference>
<evidence type="ECO:0000256" key="3">
    <source>
        <dbReference type="ARBA" id="ARBA00022737"/>
    </source>
</evidence>
<evidence type="ECO:0000313" key="6">
    <source>
        <dbReference type="EMBL" id="KAK7139647.1"/>
    </source>
</evidence>
<dbReference type="InterPro" id="IPR020436">
    <property type="entry name" value="SMB_chordata"/>
</dbReference>
<comment type="caution">
    <text evidence="6">The sequence shown here is derived from an EMBL/GenBank/DDBJ whole genome shotgun (WGS) entry which is preliminary data.</text>
</comment>
<dbReference type="GO" id="GO:0005576">
    <property type="term" value="C:extracellular region"/>
    <property type="evidence" value="ECO:0007669"/>
    <property type="project" value="UniProtKB-SubCell"/>
</dbReference>
<dbReference type="PRINTS" id="PR00022">
    <property type="entry name" value="SOMATOMEDINB"/>
</dbReference>
<dbReference type="EMBL" id="JAYKXH010000017">
    <property type="protein sequence ID" value="KAK7139647.1"/>
    <property type="molecule type" value="Genomic_DNA"/>
</dbReference>
<dbReference type="InterPro" id="IPR036024">
    <property type="entry name" value="Somatomedin_B-like_dom_sf"/>
</dbReference>
<evidence type="ECO:0000256" key="1">
    <source>
        <dbReference type="ARBA" id="ARBA00004613"/>
    </source>
</evidence>
<dbReference type="GO" id="GO:0030247">
    <property type="term" value="F:polysaccharide binding"/>
    <property type="evidence" value="ECO:0007669"/>
    <property type="project" value="InterPro"/>
</dbReference>
<dbReference type="Gene3D" id="4.10.410.20">
    <property type="match status" value="1"/>
</dbReference>
<dbReference type="SMART" id="SM00201">
    <property type="entry name" value="SO"/>
    <property type="match status" value="1"/>
</dbReference>
<evidence type="ECO:0000256" key="4">
    <source>
        <dbReference type="ARBA" id="ARBA00023157"/>
    </source>
</evidence>
<keyword evidence="3" id="KW-0677">Repeat</keyword>